<gene>
    <name evidence="2" type="ORF">MSAN_01160500</name>
</gene>
<sequence>MAEFSSLCPGYKQVDAFGPDEEYEEEEVVYVTLDLGNVEPSLVPSSSHYRLIGEVGSGYSDPIFATVRYDFEGPARQVLGNRVIIHRRKGYAGSYALHGSLDMNRALDPSDTSKRVITHVANAEQRITFKEVQLKPKQNTDAMPVEKDGKMGVDDITGKNEPSQRRTRAPRRPREAPPPPQVEDTGTGEPQGSGETDDIAEEKSASEILGEEPAAMEGAVPHTALVEGDATGRDA</sequence>
<feature type="compositionally biased region" description="Basic and acidic residues" evidence="1">
    <location>
        <begin position="144"/>
        <end position="164"/>
    </location>
</feature>
<dbReference type="AlphaFoldDB" id="A0A8H6YNU8"/>
<proteinExistence type="predicted"/>
<evidence type="ECO:0000256" key="1">
    <source>
        <dbReference type="SAM" id="MobiDB-lite"/>
    </source>
</evidence>
<evidence type="ECO:0000313" key="3">
    <source>
        <dbReference type="Proteomes" id="UP000623467"/>
    </source>
</evidence>
<feature type="region of interest" description="Disordered" evidence="1">
    <location>
        <begin position="131"/>
        <end position="235"/>
    </location>
</feature>
<comment type="caution">
    <text evidence="2">The sequence shown here is derived from an EMBL/GenBank/DDBJ whole genome shotgun (WGS) entry which is preliminary data.</text>
</comment>
<dbReference type="Gene3D" id="2.60.40.4370">
    <property type="match status" value="1"/>
</dbReference>
<organism evidence="2 3">
    <name type="scientific">Mycena sanguinolenta</name>
    <dbReference type="NCBI Taxonomy" id="230812"/>
    <lineage>
        <taxon>Eukaryota</taxon>
        <taxon>Fungi</taxon>
        <taxon>Dikarya</taxon>
        <taxon>Basidiomycota</taxon>
        <taxon>Agaricomycotina</taxon>
        <taxon>Agaricomycetes</taxon>
        <taxon>Agaricomycetidae</taxon>
        <taxon>Agaricales</taxon>
        <taxon>Marasmiineae</taxon>
        <taxon>Mycenaceae</taxon>
        <taxon>Mycena</taxon>
    </lineage>
</organism>
<name>A0A8H6YNU8_9AGAR</name>
<reference evidence="2" key="1">
    <citation type="submission" date="2020-05" db="EMBL/GenBank/DDBJ databases">
        <title>Mycena genomes resolve the evolution of fungal bioluminescence.</title>
        <authorList>
            <person name="Tsai I.J."/>
        </authorList>
    </citation>
    <scope>NUCLEOTIDE SEQUENCE</scope>
    <source>
        <strain evidence="2">160909Yilan</strain>
    </source>
</reference>
<evidence type="ECO:0000313" key="2">
    <source>
        <dbReference type="EMBL" id="KAF7361280.1"/>
    </source>
</evidence>
<protein>
    <submittedName>
        <fullName evidence="2">TFIIIC-sub6 domain-containing protein</fullName>
    </submittedName>
</protein>
<dbReference type="EMBL" id="JACAZH010000008">
    <property type="protein sequence ID" value="KAF7361280.1"/>
    <property type="molecule type" value="Genomic_DNA"/>
</dbReference>
<accession>A0A8H6YNU8</accession>
<dbReference type="OrthoDB" id="1877767at2759"/>
<keyword evidence="3" id="KW-1185">Reference proteome</keyword>
<dbReference type="Proteomes" id="UP000623467">
    <property type="component" value="Unassembled WGS sequence"/>
</dbReference>